<reference evidence="2" key="1">
    <citation type="submission" date="2018-07" db="EMBL/GenBank/DDBJ databases">
        <authorList>
            <consortium name="PulseNet: The National Subtyping Network for Foodborne Disease Surveillance"/>
            <person name="Tarr C.L."/>
            <person name="Trees E."/>
            <person name="Katz L.S."/>
            <person name="Carleton-Romer H.A."/>
            <person name="Stroika S."/>
            <person name="Kucerova Z."/>
            <person name="Roache K.F."/>
            <person name="Sabol A.L."/>
            <person name="Besser J."/>
            <person name="Gerner-Smidt P."/>
        </authorList>
    </citation>
    <scope>NUCLEOTIDE SEQUENCE</scope>
    <source>
        <strain evidence="2">PNUSAS007903</strain>
    </source>
</reference>
<dbReference type="EMBL" id="AAKOCB010000027">
    <property type="protein sequence ID" value="ECT8541879.1"/>
    <property type="molecule type" value="Genomic_DNA"/>
</dbReference>
<feature type="region of interest" description="Disordered" evidence="1">
    <location>
        <begin position="120"/>
        <end position="157"/>
    </location>
</feature>
<protein>
    <submittedName>
        <fullName evidence="2">Lytic transglycosylase</fullName>
    </submittedName>
</protein>
<proteinExistence type="predicted"/>
<comment type="caution">
    <text evidence="2">The sequence shown here is derived from an EMBL/GenBank/DDBJ whole genome shotgun (WGS) entry which is preliminary data.</text>
</comment>
<evidence type="ECO:0000256" key="1">
    <source>
        <dbReference type="SAM" id="MobiDB-lite"/>
    </source>
</evidence>
<gene>
    <name evidence="2" type="ORF">B0F00_24550</name>
</gene>
<accession>A0A603A203</accession>
<dbReference type="AlphaFoldDB" id="A0A603A203"/>
<evidence type="ECO:0000313" key="2">
    <source>
        <dbReference type="EMBL" id="ECT8541879.1"/>
    </source>
</evidence>
<name>A0A603A203_SALVI</name>
<sequence>MAIKIPVSAQFDAADLQQQIKMVNDQIRILASQVGNANKQKWEPINLKSKDDLQGFIKQMDLLMKKQTDFAAKMKQTGQGGNPLFADFKKMAEGRLGEQIKYMESVLGWAGVEFSNLPAPKPPKKPPVVPPAPPSPPNGGTPAVPPTPASGGGTTRMSAGAGAGLAGLMGGIVAMGISKVVGEIVERVGQAQQNAIGLGDLYRRTGGMMTYNGLRGTTYGAADRLGMTHNEAIGMATTYARAANLGPGKSLNEGMLVSGGLARQFGLDMNATAATIGSMRGNNTIGSDQQLRRMGAVMGEAIGKSGAFARADDVMSSIAEFASAQAQETANVPDLARYAGALSSLAGENLPGMDVRSSAALLGRANSALMSGGAAGAPGQMLMASLGNKYHLTPAQLRVWQENGMFGTLSGSLGEGSMYANTTGRAGPGGNTPLFQAVSSTIGGRYKPGSDEYYQALSRFFGINYSQAMTLSRMNTNGTLNGASALMSRNGINGEKMDAGTLGIMGQIASGKGLRGMINGYMNDPRLSAGDRASLSNALEGSSGSKLQDALARIAAKYGAEQTEGDKTRNSITQVENAITSLADKAVPPLNIMRMAMMKLVGGDTGMSEAQLRQQYINTESDAARKRIVAKYEPSRQAALRQEQDAYTKYGAFGGGEEKAAAQKRQSDISRQIEIETAAERARITRDATGTNIAASANRIEVGQSAALDSLEASNGASGPASGNWAGNNVGNVRDIHGNWRRFRTQAEGVAASATQLLRYNTGAFQNGKAGRKTTLRQMIATYAPSKENDTNGYVATVARNTGINPDAQVDARDPAILRAITSAVLIQENSKNRNLDPRIIDQGVDAALANKGNYTADRGPIDINTNHSIEVVLQHPDGGRQRVQTRFKQAHQWGGR</sequence>
<feature type="compositionally biased region" description="Pro residues" evidence="1">
    <location>
        <begin position="120"/>
        <end position="148"/>
    </location>
</feature>
<organism evidence="2">
    <name type="scientific">Salmonella virchow</name>
    <dbReference type="NCBI Taxonomy" id="48409"/>
    <lineage>
        <taxon>Bacteria</taxon>
        <taxon>Pseudomonadati</taxon>
        <taxon>Pseudomonadota</taxon>
        <taxon>Gammaproteobacteria</taxon>
        <taxon>Enterobacterales</taxon>
        <taxon>Enterobacteriaceae</taxon>
        <taxon>Salmonella</taxon>
    </lineage>
</organism>